<comment type="caution">
    <text evidence="1">The sequence shown here is derived from an EMBL/GenBank/DDBJ whole genome shotgun (WGS) entry which is preliminary data.</text>
</comment>
<keyword evidence="2" id="KW-1185">Reference proteome</keyword>
<accession>A0ABT4R4A2</accession>
<dbReference type="EMBL" id="JAPFQA010000026">
    <property type="protein sequence ID" value="MCZ8548383.1"/>
    <property type="molecule type" value="Genomic_DNA"/>
</dbReference>
<evidence type="ECO:0000313" key="1">
    <source>
        <dbReference type="EMBL" id="MCZ8548383.1"/>
    </source>
</evidence>
<gene>
    <name evidence="1" type="ORF">OOJ09_29815</name>
</gene>
<name>A0ABT4R4A2_9HYPH</name>
<dbReference type="GO" id="GO:0008168">
    <property type="term" value="F:methyltransferase activity"/>
    <property type="evidence" value="ECO:0007669"/>
    <property type="project" value="UniProtKB-KW"/>
</dbReference>
<reference evidence="1" key="1">
    <citation type="submission" date="2022-11" db="EMBL/GenBank/DDBJ databases">
        <authorList>
            <person name="Coimbra C."/>
        </authorList>
    </citation>
    <scope>NUCLEOTIDE SEQUENCE</scope>
    <source>
        <strain evidence="1">Jales19</strain>
    </source>
</reference>
<protein>
    <submittedName>
        <fullName evidence="1">Class I SAM-dependent methyltransferase</fullName>
    </submittedName>
</protein>
<keyword evidence="1" id="KW-0489">Methyltransferase</keyword>
<dbReference type="Pfam" id="PF13578">
    <property type="entry name" value="Methyltransf_24"/>
    <property type="match status" value="1"/>
</dbReference>
<organism evidence="1 2">
    <name type="scientific">Mesorhizobium qingshengii</name>
    <dbReference type="NCBI Taxonomy" id="1165689"/>
    <lineage>
        <taxon>Bacteria</taxon>
        <taxon>Pseudomonadati</taxon>
        <taxon>Pseudomonadota</taxon>
        <taxon>Alphaproteobacteria</taxon>
        <taxon>Hyphomicrobiales</taxon>
        <taxon>Phyllobacteriaceae</taxon>
        <taxon>Mesorhizobium</taxon>
    </lineage>
</organism>
<evidence type="ECO:0000313" key="2">
    <source>
        <dbReference type="Proteomes" id="UP001152178"/>
    </source>
</evidence>
<dbReference type="GO" id="GO:0032259">
    <property type="term" value="P:methylation"/>
    <property type="evidence" value="ECO:0007669"/>
    <property type="project" value="UniProtKB-KW"/>
</dbReference>
<keyword evidence="1" id="KW-0808">Transferase</keyword>
<sequence>MPTADQAMGMIETLDIAVFQVKTESTLNDRTSFLRVQNFARGELGHYVYLEVGSHIGGSLFPHLIDPACEAAISVDPRPTAQPDERSQVFHYPENSAARMISVLSDWLPPAAMTKLTTIDSDVSDVRADAVNSKATLALIDGEHTNRACFSDFVGVLPLMKPDCIVSFHDANLIADAIVNAERLLDHLGITHETVFLPDTVAVIGLGSLASAVRDQLQPHALDRETYLDRSQRQLWSHIAEVHSQKIQAETERLHSENSKLIEEIECMRKTSLDAQTHLAAIISSTTWRASAPIRAVVDRIKRRFAR</sequence>
<dbReference type="RefSeq" id="WP_269908635.1">
    <property type="nucleotide sequence ID" value="NZ_JAPFQA010000026.1"/>
</dbReference>
<dbReference type="Proteomes" id="UP001152178">
    <property type="component" value="Unassembled WGS sequence"/>
</dbReference>
<dbReference type="InterPro" id="IPR029063">
    <property type="entry name" value="SAM-dependent_MTases_sf"/>
</dbReference>
<dbReference type="Gene3D" id="3.40.50.150">
    <property type="entry name" value="Vaccinia Virus protein VP39"/>
    <property type="match status" value="1"/>
</dbReference>
<proteinExistence type="predicted"/>